<dbReference type="InterPro" id="IPR006680">
    <property type="entry name" value="Amidohydro-rel"/>
</dbReference>
<evidence type="ECO:0000259" key="4">
    <source>
        <dbReference type="Pfam" id="PF04909"/>
    </source>
</evidence>
<keyword evidence="1 3" id="KW-0210">Decarboxylase</keyword>
<proteinExistence type="inferred from homology"/>
<gene>
    <name evidence="5" type="ORF">SLS62_005976</name>
</gene>
<dbReference type="Pfam" id="PF04909">
    <property type="entry name" value="Amidohydro_2"/>
    <property type="match status" value="1"/>
</dbReference>
<protein>
    <recommendedName>
        <fullName evidence="4">Amidohydrolase-related domain-containing protein</fullName>
    </recommendedName>
</protein>
<dbReference type="PANTHER" id="PTHR21240:SF28">
    <property type="entry name" value="ISO-OROTATE DECARBOXYLASE (EUROFUNG)"/>
    <property type="match status" value="1"/>
</dbReference>
<evidence type="ECO:0000256" key="2">
    <source>
        <dbReference type="ARBA" id="ARBA00023239"/>
    </source>
</evidence>
<accession>A0AAN9YS06</accession>
<dbReference type="InterPro" id="IPR032466">
    <property type="entry name" value="Metal_Hydrolase"/>
</dbReference>
<comment type="similarity">
    <text evidence="3">Belongs to the metallo-dependent hydrolases superfamily.</text>
</comment>
<sequence length="328" mass="35929">MPSPSAPAPRPRGWLDIHTHFFTPRPASEDESLVAALRDAHFMVESPPRFSPADLLAYSDRAGVAMQMLSNIPPTTAALRASNDLRRHPSRFGLLAALPTDEPEEAVREIRRVKPEESRGGTGDADVLLPDGFAVTTMRNGTGLGAERLRPVWEELTKRGEVVFVHPNAYARGQDGRPSALVDVAFDTARTITDMLYSRVFLDFPRIRWVFAHCGGAFPALSRRVLLLGAQPWVPNARGLTREDLQAQMARIYVDTAATAQTGMEPAIKMTGIEHVVYGADCGVPCSTEDTMEENRRTVQAIAEKVMGDGDFGLERVRLIPGSQDQSG</sequence>
<dbReference type="Proteomes" id="UP001320420">
    <property type="component" value="Unassembled WGS sequence"/>
</dbReference>
<dbReference type="InterPro" id="IPR032465">
    <property type="entry name" value="ACMSD"/>
</dbReference>
<evidence type="ECO:0000256" key="1">
    <source>
        <dbReference type="ARBA" id="ARBA00022793"/>
    </source>
</evidence>
<organism evidence="5 6">
    <name type="scientific">Diatrype stigma</name>
    <dbReference type="NCBI Taxonomy" id="117547"/>
    <lineage>
        <taxon>Eukaryota</taxon>
        <taxon>Fungi</taxon>
        <taxon>Dikarya</taxon>
        <taxon>Ascomycota</taxon>
        <taxon>Pezizomycotina</taxon>
        <taxon>Sordariomycetes</taxon>
        <taxon>Xylariomycetidae</taxon>
        <taxon>Xylariales</taxon>
        <taxon>Diatrypaceae</taxon>
        <taxon>Diatrype</taxon>
    </lineage>
</organism>
<dbReference type="EMBL" id="JAKJXP020000042">
    <property type="protein sequence ID" value="KAK7752014.1"/>
    <property type="molecule type" value="Genomic_DNA"/>
</dbReference>
<evidence type="ECO:0000256" key="3">
    <source>
        <dbReference type="RuleBase" id="RU366045"/>
    </source>
</evidence>
<feature type="domain" description="Amidohydrolase-related" evidence="4">
    <location>
        <begin position="16"/>
        <end position="285"/>
    </location>
</feature>
<name>A0AAN9YS06_9PEZI</name>
<dbReference type="Gene3D" id="3.20.20.140">
    <property type="entry name" value="Metal-dependent hydrolases"/>
    <property type="match status" value="1"/>
</dbReference>
<dbReference type="PANTHER" id="PTHR21240">
    <property type="entry name" value="2-AMINO-3-CARBOXYLMUCONATE-6-SEMIALDEHYDE DECARBOXYLASE"/>
    <property type="match status" value="1"/>
</dbReference>
<dbReference type="GO" id="GO:0005737">
    <property type="term" value="C:cytoplasm"/>
    <property type="evidence" value="ECO:0007669"/>
    <property type="project" value="TreeGrafter"/>
</dbReference>
<dbReference type="GO" id="GO:0019748">
    <property type="term" value="P:secondary metabolic process"/>
    <property type="evidence" value="ECO:0007669"/>
    <property type="project" value="TreeGrafter"/>
</dbReference>
<reference evidence="5 6" key="1">
    <citation type="submission" date="2024-02" db="EMBL/GenBank/DDBJ databases">
        <title>De novo assembly and annotation of 12 fungi associated with fruit tree decline syndrome in Ontario, Canada.</title>
        <authorList>
            <person name="Sulman M."/>
            <person name="Ellouze W."/>
            <person name="Ilyukhin E."/>
        </authorList>
    </citation>
    <scope>NUCLEOTIDE SEQUENCE [LARGE SCALE GENOMIC DNA]</scope>
    <source>
        <strain evidence="5 6">M11/M66-122</strain>
    </source>
</reference>
<dbReference type="GO" id="GO:0016787">
    <property type="term" value="F:hydrolase activity"/>
    <property type="evidence" value="ECO:0007669"/>
    <property type="project" value="InterPro"/>
</dbReference>
<dbReference type="SUPFAM" id="SSF51556">
    <property type="entry name" value="Metallo-dependent hydrolases"/>
    <property type="match status" value="1"/>
</dbReference>
<dbReference type="GO" id="GO:0016831">
    <property type="term" value="F:carboxy-lyase activity"/>
    <property type="evidence" value="ECO:0007669"/>
    <property type="project" value="UniProtKB-KW"/>
</dbReference>
<evidence type="ECO:0000313" key="5">
    <source>
        <dbReference type="EMBL" id="KAK7752014.1"/>
    </source>
</evidence>
<keyword evidence="2 3" id="KW-0456">Lyase</keyword>
<keyword evidence="6" id="KW-1185">Reference proteome</keyword>
<evidence type="ECO:0000313" key="6">
    <source>
        <dbReference type="Proteomes" id="UP001320420"/>
    </source>
</evidence>
<comment type="caution">
    <text evidence="5">The sequence shown here is derived from an EMBL/GenBank/DDBJ whole genome shotgun (WGS) entry which is preliminary data.</text>
</comment>
<dbReference type="AlphaFoldDB" id="A0AAN9YS06"/>